<dbReference type="Gene3D" id="3.30.420.10">
    <property type="entry name" value="Ribonuclease H-like superfamily/Ribonuclease H"/>
    <property type="match status" value="1"/>
</dbReference>
<gene>
    <name evidence="5" type="primary">polA</name>
    <name evidence="5" type="ORF">CLOSTHATH_02786</name>
</gene>
<comment type="similarity">
    <text evidence="1">Belongs to the DNA polymerase type-A family.</text>
</comment>
<organism evidence="5 6">
    <name type="scientific">Hungatella hathewayi DSM 13479</name>
    <dbReference type="NCBI Taxonomy" id="566550"/>
    <lineage>
        <taxon>Bacteria</taxon>
        <taxon>Bacillati</taxon>
        <taxon>Bacillota</taxon>
        <taxon>Clostridia</taxon>
        <taxon>Lachnospirales</taxon>
        <taxon>Lachnospiraceae</taxon>
        <taxon>Hungatella</taxon>
    </lineage>
</organism>
<dbReference type="EMBL" id="ACIO01000224">
    <property type="protein sequence ID" value="EFC99018.1"/>
    <property type="molecule type" value="Genomic_DNA"/>
</dbReference>
<evidence type="ECO:0000256" key="2">
    <source>
        <dbReference type="ARBA" id="ARBA00020311"/>
    </source>
</evidence>
<keyword evidence="5" id="KW-0239">DNA-directed DNA polymerase</keyword>
<dbReference type="PRINTS" id="PR00868">
    <property type="entry name" value="DNAPOLI"/>
</dbReference>
<dbReference type="InterPro" id="IPR002562">
    <property type="entry name" value="3'-5'_exonuclease_dom"/>
</dbReference>
<evidence type="ECO:0000259" key="4">
    <source>
        <dbReference type="SMART" id="SM00482"/>
    </source>
</evidence>
<dbReference type="Gene3D" id="3.30.70.370">
    <property type="match status" value="1"/>
</dbReference>
<dbReference type="NCBIfam" id="NF011539">
    <property type="entry name" value="PRK14975.1-3"/>
    <property type="match status" value="1"/>
</dbReference>
<dbReference type="HOGENOM" id="CLU_004675_2_6_9"/>
<dbReference type="AlphaFoldDB" id="D3AGQ0"/>
<dbReference type="SUPFAM" id="SSF53098">
    <property type="entry name" value="Ribonuclease H-like"/>
    <property type="match status" value="1"/>
</dbReference>
<dbReference type="PANTHER" id="PTHR10133">
    <property type="entry name" value="DNA POLYMERASE I"/>
    <property type="match status" value="1"/>
</dbReference>
<keyword evidence="5" id="KW-0548">Nucleotidyltransferase</keyword>
<dbReference type="SMART" id="SM00474">
    <property type="entry name" value="35EXOc"/>
    <property type="match status" value="1"/>
</dbReference>
<dbReference type="PANTHER" id="PTHR10133:SF62">
    <property type="entry name" value="DNA POLYMERASE THETA"/>
    <property type="match status" value="1"/>
</dbReference>
<dbReference type="InterPro" id="IPR043502">
    <property type="entry name" value="DNA/RNA_pol_sf"/>
</dbReference>
<evidence type="ECO:0000259" key="3">
    <source>
        <dbReference type="SMART" id="SM00474"/>
    </source>
</evidence>
<evidence type="ECO:0000256" key="1">
    <source>
        <dbReference type="ARBA" id="ARBA00007705"/>
    </source>
</evidence>
<feature type="domain" description="3'-5' exonuclease" evidence="3">
    <location>
        <begin position="77"/>
        <end position="249"/>
    </location>
</feature>
<comment type="caution">
    <text evidence="5">The sequence shown here is derived from an EMBL/GenBank/DDBJ whole genome shotgun (WGS) entry which is preliminary data.</text>
</comment>
<dbReference type="InterPro" id="IPR012337">
    <property type="entry name" value="RNaseH-like_sf"/>
</dbReference>
<keyword evidence="5" id="KW-0808">Transferase</keyword>
<dbReference type="Gene3D" id="1.10.150.20">
    <property type="entry name" value="5' to 3' exonuclease, C-terminal subdomain"/>
    <property type="match status" value="1"/>
</dbReference>
<evidence type="ECO:0000313" key="5">
    <source>
        <dbReference type="EMBL" id="EFC99018.1"/>
    </source>
</evidence>
<dbReference type="SMART" id="SM00482">
    <property type="entry name" value="POLAc"/>
    <property type="match status" value="1"/>
</dbReference>
<dbReference type="Pfam" id="PF01612">
    <property type="entry name" value="DNA_pol_A_exo1"/>
    <property type="match status" value="1"/>
</dbReference>
<proteinExistence type="inferred from homology"/>
<dbReference type="InterPro" id="IPR002298">
    <property type="entry name" value="DNA_polymerase_A"/>
</dbReference>
<dbReference type="Proteomes" id="UP000004968">
    <property type="component" value="Unassembled WGS sequence"/>
</dbReference>
<dbReference type="GO" id="GO:0003677">
    <property type="term" value="F:DNA binding"/>
    <property type="evidence" value="ECO:0007669"/>
    <property type="project" value="InterPro"/>
</dbReference>
<dbReference type="GO" id="GO:0006302">
    <property type="term" value="P:double-strand break repair"/>
    <property type="evidence" value="ECO:0007669"/>
    <property type="project" value="TreeGrafter"/>
</dbReference>
<dbReference type="GO" id="GO:0006261">
    <property type="term" value="P:DNA-templated DNA replication"/>
    <property type="evidence" value="ECO:0007669"/>
    <property type="project" value="InterPro"/>
</dbReference>
<name>D3AGQ0_9FIRM</name>
<dbReference type="InterPro" id="IPR036397">
    <property type="entry name" value="RNaseH_sf"/>
</dbReference>
<dbReference type="GO" id="GO:0008408">
    <property type="term" value="F:3'-5' exonuclease activity"/>
    <property type="evidence" value="ECO:0007669"/>
    <property type="project" value="InterPro"/>
</dbReference>
<evidence type="ECO:0000313" key="6">
    <source>
        <dbReference type="Proteomes" id="UP000004968"/>
    </source>
</evidence>
<dbReference type="InterPro" id="IPR001098">
    <property type="entry name" value="DNA-dir_DNA_pol_A_palm_dom"/>
</dbReference>
<dbReference type="Pfam" id="PF00476">
    <property type="entry name" value="DNA_pol_A"/>
    <property type="match status" value="1"/>
</dbReference>
<protein>
    <recommendedName>
        <fullName evidence="2">DNA polymerase I</fullName>
    </recommendedName>
</protein>
<dbReference type="GO" id="GO:0003887">
    <property type="term" value="F:DNA-directed DNA polymerase activity"/>
    <property type="evidence" value="ECO:0007669"/>
    <property type="project" value="UniProtKB-KW"/>
</dbReference>
<reference evidence="5 6" key="1">
    <citation type="submission" date="2010-01" db="EMBL/GenBank/DDBJ databases">
        <authorList>
            <person name="Weinstock G."/>
            <person name="Sodergren E."/>
            <person name="Clifton S."/>
            <person name="Fulton L."/>
            <person name="Fulton B."/>
            <person name="Courtney L."/>
            <person name="Fronick C."/>
            <person name="Harrison M."/>
            <person name="Strong C."/>
            <person name="Farmer C."/>
            <person name="Delahaunty K."/>
            <person name="Markovic C."/>
            <person name="Hall O."/>
            <person name="Minx P."/>
            <person name="Tomlinson C."/>
            <person name="Mitreva M."/>
            <person name="Nelson J."/>
            <person name="Hou S."/>
            <person name="Wollam A."/>
            <person name="Pepin K.H."/>
            <person name="Johnson M."/>
            <person name="Bhonagiri V."/>
            <person name="Nash W.E."/>
            <person name="Warren W."/>
            <person name="Chinwalla A."/>
            <person name="Mardis E.R."/>
            <person name="Wilson R.K."/>
        </authorList>
    </citation>
    <scope>NUCLEOTIDE SEQUENCE [LARGE SCALE GENOMIC DNA]</scope>
    <source>
        <strain evidence="5 6">DSM 13479</strain>
    </source>
</reference>
<dbReference type="SUPFAM" id="SSF56672">
    <property type="entry name" value="DNA/RNA polymerases"/>
    <property type="match status" value="1"/>
</dbReference>
<dbReference type="CDD" id="cd06142">
    <property type="entry name" value="RNaseD_exo"/>
    <property type="match status" value="1"/>
</dbReference>
<dbReference type="CDD" id="cd08639">
    <property type="entry name" value="DNA_pol_A_Aquificae_like"/>
    <property type="match status" value="1"/>
</dbReference>
<sequence>MIFYPQYSILERSRTYVLFCTDRKEAALENVISQSNDRIEPPHLQTSLGAEINSGTPDLPLESGREISFSTDLSVEFRIISQPSDLTPYFHTVKEAPLLAIDTETTGLDPHSDRLRLIQISAPGIPVLVIDCAAFLPDGFACLKELLNTPSEKIFHNARFDLQFLMGIGIDCFPVFDTMLAAQLLRPCGGPLKAGLAVVADHYLGIKLDKTEQTGSWDSASLTGSQLAYAALDAWILLKLYDVMNPLLARHGLGRTASIEFACVSAIARTEYDGINLDLEKWDELRRKTEKQYDAALETLYTYSGTPSCQLTLWGGEEALDVNFESNPYVLKLLNRYGIPVTSTSRRSLAPYHSQPLVQALTEYRRHSKSLSSFLHPIPAQIHPVTHRLHPKYMQIGAWSGRMSCYNPNIQQIPREADFRSCFTAPDGRKLILADYSQIELRVAAQISGDSRMKSACQKGEDLHALTASLISSIPVSQVTKAQRQAAKAVNFGLIFGMGAEGLKQYAGQSYGVEMTLEEAEQFRSAFFQSYRGINWWHHDLRESHPLEGRTLTGRKFLFSPNTGLADLANTPVQGTAADILKHALGLLASRIRGSDKKIVAIVHDEILMEVPVEEADDTVVLLKTAMEEAAQAILPDVPCEADAKAADSWAGK</sequence>
<accession>D3AGQ0</accession>
<dbReference type="Gene3D" id="1.20.1060.10">
    <property type="entry name" value="Taq DNA Polymerase, Chain T, domain 4"/>
    <property type="match status" value="1"/>
</dbReference>
<feature type="domain" description="DNA-directed DNA polymerase family A palm" evidence="4">
    <location>
        <begin position="416"/>
        <end position="615"/>
    </location>
</feature>